<dbReference type="HOGENOM" id="CLU_2297667_0_0_6"/>
<dbReference type="AlphaFoldDB" id="F3C960"/>
<feature type="non-terminal residue" evidence="1">
    <location>
        <position position="101"/>
    </location>
</feature>
<gene>
    <name evidence="1" type="ORF">Pgy4_22057</name>
</gene>
<evidence type="ECO:0000313" key="1">
    <source>
        <dbReference type="EMBL" id="EGH15771.1"/>
    </source>
</evidence>
<dbReference type="Proteomes" id="UP000005466">
    <property type="component" value="Unassembled WGS sequence"/>
</dbReference>
<dbReference type="EMBL" id="ADWY01001051">
    <property type="protein sequence ID" value="EGH15771.1"/>
    <property type="molecule type" value="Genomic_DNA"/>
</dbReference>
<evidence type="ECO:0000313" key="2">
    <source>
        <dbReference type="Proteomes" id="UP000005466"/>
    </source>
</evidence>
<sequence>MQPDSLLTQAELDFIQSMQRNPKLNVRDSTRSLLVNGGVQIQDLLTRLAAHEQVTIHAQFENQQMNFPLHLVEDEFHALHLELGAPSIFEEGPKIRPWRLV</sequence>
<protein>
    <submittedName>
        <fullName evidence="1">Uncharacterized protein</fullName>
    </submittedName>
</protein>
<proteinExistence type="predicted"/>
<accession>F3C960</accession>
<organism evidence="1 2">
    <name type="scientific">Pseudomonas savastanoi pv. glycinea str. race 4</name>
    <dbReference type="NCBI Taxonomy" id="875330"/>
    <lineage>
        <taxon>Bacteria</taxon>
        <taxon>Pseudomonadati</taxon>
        <taxon>Pseudomonadota</taxon>
        <taxon>Gammaproteobacteria</taxon>
        <taxon>Pseudomonadales</taxon>
        <taxon>Pseudomonadaceae</taxon>
        <taxon>Pseudomonas</taxon>
    </lineage>
</organism>
<comment type="caution">
    <text evidence="1">The sequence shown here is derived from an EMBL/GenBank/DDBJ whole genome shotgun (WGS) entry which is preliminary data.</text>
</comment>
<reference evidence="1 2" key="1">
    <citation type="journal article" date="2011" name="PLoS Pathog.">
        <title>Dynamic evolution of pathogenicity revealed by sequencing and comparative genomics of 19 Pseudomonas syringae isolates.</title>
        <authorList>
            <person name="Baltrus D.A."/>
            <person name="Nishimura M.T."/>
            <person name="Romanchuk A."/>
            <person name="Chang J.H."/>
            <person name="Mukhtar M.S."/>
            <person name="Cherkis K."/>
            <person name="Roach J."/>
            <person name="Grant S.R."/>
            <person name="Jones C.D."/>
            <person name="Dangl J.L."/>
        </authorList>
    </citation>
    <scope>NUCLEOTIDE SEQUENCE [LARGE SCALE GENOMIC DNA]</scope>
    <source>
        <strain evidence="2">race 4</strain>
    </source>
</reference>
<name>F3C960_PSESG</name>